<dbReference type="Proteomes" id="UP000031950">
    <property type="component" value="Unassembled WGS sequence"/>
</dbReference>
<organism evidence="1 2">
    <name type="scientific">Jeotgalibacillus alimentarius</name>
    <dbReference type="NCBI Taxonomy" id="135826"/>
    <lineage>
        <taxon>Bacteria</taxon>
        <taxon>Bacillati</taxon>
        <taxon>Bacillota</taxon>
        <taxon>Bacilli</taxon>
        <taxon>Bacillales</taxon>
        <taxon>Caryophanaceae</taxon>
        <taxon>Jeotgalibacillus</taxon>
    </lineage>
</organism>
<protein>
    <submittedName>
        <fullName evidence="1">Uncharacterized protein</fullName>
    </submittedName>
</protein>
<dbReference type="Pfam" id="PF02283">
    <property type="entry name" value="CobU"/>
    <property type="match status" value="1"/>
</dbReference>
<keyword evidence="2" id="KW-1185">Reference proteome</keyword>
<name>A0A0C2V4V5_9BACL</name>
<evidence type="ECO:0000313" key="2">
    <source>
        <dbReference type="Proteomes" id="UP000031950"/>
    </source>
</evidence>
<dbReference type="UniPathway" id="UPA00148">
    <property type="reaction ID" value="UER00236"/>
</dbReference>
<dbReference type="GO" id="GO:0009236">
    <property type="term" value="P:cobalamin biosynthetic process"/>
    <property type="evidence" value="ECO:0007669"/>
    <property type="project" value="UniProtKB-UniPathway"/>
</dbReference>
<dbReference type="OrthoDB" id="1766664at2"/>
<gene>
    <name evidence="1" type="ORF">KP77_29760</name>
</gene>
<dbReference type="Gene3D" id="3.40.50.300">
    <property type="entry name" value="P-loop containing nucleotide triphosphate hydrolases"/>
    <property type="match status" value="1"/>
</dbReference>
<comment type="caution">
    <text evidence="1">The sequence shown here is derived from an EMBL/GenBank/DDBJ whole genome shotgun (WGS) entry which is preliminary data.</text>
</comment>
<dbReference type="AlphaFoldDB" id="A0A0C2V4V5"/>
<proteinExistence type="predicted"/>
<dbReference type="PATRIC" id="fig|135826.4.peg.2958"/>
<dbReference type="SUPFAM" id="SSF52540">
    <property type="entry name" value="P-loop containing nucleoside triphosphate hydrolases"/>
    <property type="match status" value="1"/>
</dbReference>
<evidence type="ECO:0000313" key="1">
    <source>
        <dbReference type="EMBL" id="KIL44027.1"/>
    </source>
</evidence>
<dbReference type="GO" id="GO:0043752">
    <property type="term" value="F:adenosylcobinamide kinase activity"/>
    <property type="evidence" value="ECO:0007669"/>
    <property type="project" value="InterPro"/>
</dbReference>
<accession>A0A0C2V4V5</accession>
<dbReference type="GO" id="GO:0000166">
    <property type="term" value="F:nucleotide binding"/>
    <property type="evidence" value="ECO:0007669"/>
    <property type="project" value="InterPro"/>
</dbReference>
<dbReference type="RefSeq" id="WP_041123503.1">
    <property type="nucleotide sequence ID" value="NZ_JXRQ01000028.1"/>
</dbReference>
<dbReference type="EMBL" id="JXRQ01000028">
    <property type="protein sequence ID" value="KIL44027.1"/>
    <property type="molecule type" value="Genomic_DNA"/>
</dbReference>
<dbReference type="InterPro" id="IPR027417">
    <property type="entry name" value="P-loop_NTPase"/>
</dbReference>
<dbReference type="STRING" id="135826.KP77_29760"/>
<dbReference type="InterPro" id="IPR003203">
    <property type="entry name" value="CobU/CobP"/>
</dbReference>
<reference evidence="1 2" key="1">
    <citation type="submission" date="2015-01" db="EMBL/GenBank/DDBJ databases">
        <title>Genome sequence of Jeotgalibacillus alimentarius.</title>
        <authorList>
            <person name="Goh K.M."/>
            <person name="Chan K.-G."/>
            <person name="Yaakop A.S."/>
            <person name="Ee R."/>
            <person name="Gan H.M."/>
            <person name="Chan C.S."/>
        </authorList>
    </citation>
    <scope>NUCLEOTIDE SEQUENCE [LARGE SCALE GENOMIC DNA]</scope>
    <source>
        <strain evidence="1 2">YKJ-13</strain>
    </source>
</reference>
<sequence>MHFIIGGAFNGKRKWVEEELKPSSRVEISKPGQPVPEEADTILFTRLEEWILLQYGQDEDDLVLKWKQEIKRLLEWENVAAVRRVIIIGTDQSKGIVPLEKEQRFTRDVLGWCHQHTASKADRVTRIWYGLSEELKTKEDLK</sequence>